<comment type="caution">
    <text evidence="1">The sequence shown here is derived from an EMBL/GenBank/DDBJ whole genome shotgun (WGS) entry which is preliminary data.</text>
</comment>
<protein>
    <submittedName>
        <fullName evidence="1">Uncharacterized protein</fullName>
    </submittedName>
</protein>
<evidence type="ECO:0000313" key="2">
    <source>
        <dbReference type="Proteomes" id="UP000811609"/>
    </source>
</evidence>
<accession>A0A8T1QVQ3</accession>
<keyword evidence="2" id="KW-1185">Reference proteome</keyword>
<evidence type="ECO:0000313" key="1">
    <source>
        <dbReference type="EMBL" id="KAG6658213.1"/>
    </source>
</evidence>
<gene>
    <name evidence="1" type="ORF">CIPAW_04G145200</name>
</gene>
<organism evidence="1 2">
    <name type="scientific">Carya illinoinensis</name>
    <name type="common">Pecan</name>
    <dbReference type="NCBI Taxonomy" id="32201"/>
    <lineage>
        <taxon>Eukaryota</taxon>
        <taxon>Viridiplantae</taxon>
        <taxon>Streptophyta</taxon>
        <taxon>Embryophyta</taxon>
        <taxon>Tracheophyta</taxon>
        <taxon>Spermatophyta</taxon>
        <taxon>Magnoliopsida</taxon>
        <taxon>eudicotyledons</taxon>
        <taxon>Gunneridae</taxon>
        <taxon>Pentapetalae</taxon>
        <taxon>rosids</taxon>
        <taxon>fabids</taxon>
        <taxon>Fagales</taxon>
        <taxon>Juglandaceae</taxon>
        <taxon>Carya</taxon>
    </lineage>
</organism>
<dbReference type="Proteomes" id="UP000811609">
    <property type="component" value="Chromosome 4"/>
</dbReference>
<dbReference type="EMBL" id="CM031812">
    <property type="protein sequence ID" value="KAG6658213.1"/>
    <property type="molecule type" value="Genomic_DNA"/>
</dbReference>
<reference evidence="1" key="1">
    <citation type="submission" date="2020-12" db="EMBL/GenBank/DDBJ databases">
        <title>WGS assembly of Carya illinoinensis cv. Pawnee.</title>
        <authorList>
            <person name="Platts A."/>
            <person name="Shu S."/>
            <person name="Wright S."/>
            <person name="Barry K."/>
            <person name="Edger P."/>
            <person name="Pires J.C."/>
            <person name="Schmutz J."/>
        </authorList>
    </citation>
    <scope>NUCLEOTIDE SEQUENCE</scope>
    <source>
        <tissue evidence="1">Leaf</tissue>
    </source>
</reference>
<dbReference type="AlphaFoldDB" id="A0A8T1QVQ3"/>
<name>A0A8T1QVQ3_CARIL</name>
<proteinExistence type="predicted"/>
<sequence length="56" mass="6439">MPRSSSTQKHPLPSSGHLLCRRLVFLNRKSILPLLSPTQKTEDIGFQFPYQPLQFT</sequence>